<name>A0A017SGV9_ASPRC</name>
<accession>A0A017SGV9</accession>
<dbReference type="GeneID" id="63696798"/>
<dbReference type="Proteomes" id="UP000019804">
    <property type="component" value="Unassembled WGS sequence"/>
</dbReference>
<evidence type="ECO:0000313" key="2">
    <source>
        <dbReference type="Proteomes" id="UP000019804"/>
    </source>
</evidence>
<dbReference type="HOGENOM" id="CLU_2811912_0_0_1"/>
<evidence type="ECO:0000313" key="1">
    <source>
        <dbReference type="EMBL" id="EYE95889.1"/>
    </source>
</evidence>
<keyword evidence="2" id="KW-1185">Reference proteome</keyword>
<sequence length="67" mass="7925">MYTRETHNFISSLKVLRHETNLNKLIEFHMEQIMTFKNACRKIESTLHATKFLTNRTDPTSTVVPLF</sequence>
<gene>
    <name evidence="1" type="ORF">EURHEDRAFT_411618</name>
</gene>
<organism evidence="1 2">
    <name type="scientific">Aspergillus ruber (strain CBS 135680)</name>
    <dbReference type="NCBI Taxonomy" id="1388766"/>
    <lineage>
        <taxon>Eukaryota</taxon>
        <taxon>Fungi</taxon>
        <taxon>Dikarya</taxon>
        <taxon>Ascomycota</taxon>
        <taxon>Pezizomycotina</taxon>
        <taxon>Eurotiomycetes</taxon>
        <taxon>Eurotiomycetidae</taxon>
        <taxon>Eurotiales</taxon>
        <taxon>Aspergillaceae</taxon>
        <taxon>Aspergillus</taxon>
        <taxon>Aspergillus subgen. Aspergillus</taxon>
    </lineage>
</organism>
<protein>
    <submittedName>
        <fullName evidence="1">Uncharacterized protein</fullName>
    </submittedName>
</protein>
<dbReference type="AlphaFoldDB" id="A0A017SGV9"/>
<dbReference type="RefSeq" id="XP_040639577.1">
    <property type="nucleotide sequence ID" value="XM_040781674.1"/>
</dbReference>
<dbReference type="OrthoDB" id="7694678at2759"/>
<reference evidence="2" key="1">
    <citation type="journal article" date="2014" name="Nat. Commun.">
        <title>Genomic adaptations of the halophilic Dead Sea filamentous fungus Eurotium rubrum.</title>
        <authorList>
            <person name="Kis-Papo T."/>
            <person name="Weig A.R."/>
            <person name="Riley R."/>
            <person name="Persoh D."/>
            <person name="Salamov A."/>
            <person name="Sun H."/>
            <person name="Lipzen A."/>
            <person name="Wasser S.P."/>
            <person name="Rambold G."/>
            <person name="Grigoriev I.V."/>
            <person name="Nevo E."/>
        </authorList>
    </citation>
    <scope>NUCLEOTIDE SEQUENCE [LARGE SCALE GENOMIC DNA]</scope>
    <source>
        <strain evidence="2">CBS 135680</strain>
    </source>
</reference>
<proteinExistence type="predicted"/>
<dbReference type="EMBL" id="KK088420">
    <property type="protein sequence ID" value="EYE95889.1"/>
    <property type="molecule type" value="Genomic_DNA"/>
</dbReference>